<name>A0A6S7B9V0_9BURK</name>
<dbReference type="AlphaFoldDB" id="A0A6S7B9V0"/>
<evidence type="ECO:0000313" key="1">
    <source>
        <dbReference type="EMBL" id="CAB3792758.1"/>
    </source>
</evidence>
<gene>
    <name evidence="1" type="ORF">LMG28614_03566</name>
</gene>
<accession>A0A6S7B9V0</accession>
<evidence type="ECO:0000313" key="2">
    <source>
        <dbReference type="Proteomes" id="UP000494365"/>
    </source>
</evidence>
<organism evidence="1 2">
    <name type="scientific">Paraburkholderia ultramafica</name>
    <dbReference type="NCBI Taxonomy" id="1544867"/>
    <lineage>
        <taxon>Bacteria</taxon>
        <taxon>Pseudomonadati</taxon>
        <taxon>Pseudomonadota</taxon>
        <taxon>Betaproteobacteria</taxon>
        <taxon>Burkholderiales</taxon>
        <taxon>Burkholderiaceae</taxon>
        <taxon>Paraburkholderia</taxon>
    </lineage>
</organism>
<dbReference type="Proteomes" id="UP000494365">
    <property type="component" value="Unassembled WGS sequence"/>
</dbReference>
<dbReference type="EMBL" id="CADIKK010000016">
    <property type="protein sequence ID" value="CAB3792758.1"/>
    <property type="molecule type" value="Genomic_DNA"/>
</dbReference>
<reference evidence="1 2" key="1">
    <citation type="submission" date="2020-04" db="EMBL/GenBank/DDBJ databases">
        <authorList>
            <person name="De Canck E."/>
        </authorList>
    </citation>
    <scope>NUCLEOTIDE SEQUENCE [LARGE SCALE GENOMIC DNA]</scope>
    <source>
        <strain evidence="1 2">LMG 28614</strain>
    </source>
</reference>
<proteinExistence type="predicted"/>
<protein>
    <submittedName>
        <fullName evidence="1">Uncharacterized protein</fullName>
    </submittedName>
</protein>
<keyword evidence="2" id="KW-1185">Reference proteome</keyword>
<sequence length="37" mass="4362">MSACKRHIYNYSEICIILATRLFYIINTNNYALSPNH</sequence>